<dbReference type="OrthoDB" id="5592477at2"/>
<reference evidence="8" key="1">
    <citation type="submission" date="2017-01" db="EMBL/GenBank/DDBJ databases">
        <authorList>
            <person name="Varghese N."/>
            <person name="Submissions S."/>
        </authorList>
    </citation>
    <scope>NUCLEOTIDE SEQUENCE [LARGE SCALE GENOMIC DNA]</scope>
    <source>
        <strain evidence="8">MNA4</strain>
    </source>
</reference>
<dbReference type="PANTHER" id="PTHR31885:SF6">
    <property type="entry name" value="GH04784P"/>
    <property type="match status" value="1"/>
</dbReference>
<dbReference type="Pfam" id="PF07947">
    <property type="entry name" value="YhhN"/>
    <property type="match status" value="1"/>
</dbReference>
<dbReference type="STRING" id="550447.SAMN05428946_1182"/>
<protein>
    <submittedName>
        <fullName evidence="7">Uncharacterized membrane protein YhhN</fullName>
    </submittedName>
</protein>
<feature type="transmembrane region" description="Helical" evidence="6">
    <location>
        <begin position="102"/>
        <end position="125"/>
    </location>
</feature>
<accession>A0A1U7PP54</accession>
<dbReference type="EMBL" id="FTPL01000001">
    <property type="protein sequence ID" value="SIT75643.1"/>
    <property type="molecule type" value="Genomic_DNA"/>
</dbReference>
<evidence type="ECO:0000313" key="8">
    <source>
        <dbReference type="Proteomes" id="UP000187550"/>
    </source>
</evidence>
<dbReference type="InterPro" id="IPR012506">
    <property type="entry name" value="TMEM86B-like"/>
</dbReference>
<gene>
    <name evidence="7" type="ORF">SAMN05428946_1182</name>
</gene>
<evidence type="ECO:0000256" key="6">
    <source>
        <dbReference type="SAM" id="Phobius"/>
    </source>
</evidence>
<feature type="transmembrane region" description="Helical" evidence="6">
    <location>
        <begin position="185"/>
        <end position="204"/>
    </location>
</feature>
<dbReference type="AlphaFoldDB" id="A0A1U7PP54"/>
<comment type="subcellular location">
    <subcellularLocation>
        <location evidence="1">Membrane</location>
        <topology evidence="1">Multi-pass membrane protein</topology>
    </subcellularLocation>
</comment>
<feature type="transmembrane region" description="Helical" evidence="6">
    <location>
        <begin position="57"/>
        <end position="90"/>
    </location>
</feature>
<evidence type="ECO:0000256" key="1">
    <source>
        <dbReference type="ARBA" id="ARBA00004141"/>
    </source>
</evidence>
<keyword evidence="8" id="KW-1185">Reference proteome</keyword>
<keyword evidence="3 6" id="KW-0812">Transmembrane</keyword>
<organism evidence="7 8">
    <name type="scientific">Edaphobacillus lindanitolerans</name>
    <dbReference type="NCBI Taxonomy" id="550447"/>
    <lineage>
        <taxon>Bacteria</taxon>
        <taxon>Bacillati</taxon>
        <taxon>Bacillota</taxon>
        <taxon>Bacilli</taxon>
        <taxon>Bacillales</taxon>
        <taxon>Bacillaceae</taxon>
        <taxon>Edaphobacillus</taxon>
    </lineage>
</organism>
<evidence type="ECO:0000256" key="4">
    <source>
        <dbReference type="ARBA" id="ARBA00022989"/>
    </source>
</evidence>
<evidence type="ECO:0000256" key="2">
    <source>
        <dbReference type="ARBA" id="ARBA00007375"/>
    </source>
</evidence>
<comment type="similarity">
    <text evidence="2">Belongs to the TMEM86 family.</text>
</comment>
<proteinExistence type="inferred from homology"/>
<keyword evidence="4 6" id="KW-1133">Transmembrane helix</keyword>
<evidence type="ECO:0000256" key="5">
    <source>
        <dbReference type="ARBA" id="ARBA00023136"/>
    </source>
</evidence>
<dbReference type="GO" id="GO:0016787">
    <property type="term" value="F:hydrolase activity"/>
    <property type="evidence" value="ECO:0007669"/>
    <property type="project" value="TreeGrafter"/>
</dbReference>
<sequence>MRFLLPAVIAAFGVVYIFFIPPEPVGLKIFMKLIPMVLIIGYAALRPRGMSASYKPIVMAGLFICAVADGVIYWFIAGLVTFLIGHLFYITAFRKASVRPMPWSAGAALLVFGIVMAAVVALPLLLDGNLLGAAVIAYMIVILMMGWTAVRTANPYAIAGALLFILSDSILAIDRFTVPIPGRDAFVMVPYYAAQFLIASSIGFSPGQKTDPRLT</sequence>
<dbReference type="Proteomes" id="UP000187550">
    <property type="component" value="Unassembled WGS sequence"/>
</dbReference>
<feature type="transmembrane region" description="Helical" evidence="6">
    <location>
        <begin position="29"/>
        <end position="45"/>
    </location>
</feature>
<dbReference type="PANTHER" id="PTHR31885">
    <property type="entry name" value="GH04784P"/>
    <property type="match status" value="1"/>
</dbReference>
<feature type="transmembrane region" description="Helical" evidence="6">
    <location>
        <begin position="156"/>
        <end position="173"/>
    </location>
</feature>
<keyword evidence="5 6" id="KW-0472">Membrane</keyword>
<feature type="transmembrane region" description="Helical" evidence="6">
    <location>
        <begin position="130"/>
        <end position="150"/>
    </location>
</feature>
<dbReference type="RefSeq" id="WP_076757380.1">
    <property type="nucleotide sequence ID" value="NZ_FTPL01000001.1"/>
</dbReference>
<name>A0A1U7PP54_9BACI</name>
<evidence type="ECO:0000256" key="3">
    <source>
        <dbReference type="ARBA" id="ARBA00022692"/>
    </source>
</evidence>
<evidence type="ECO:0000313" key="7">
    <source>
        <dbReference type="EMBL" id="SIT75643.1"/>
    </source>
</evidence>
<dbReference type="GO" id="GO:0016020">
    <property type="term" value="C:membrane"/>
    <property type="evidence" value="ECO:0007669"/>
    <property type="project" value="UniProtKB-SubCell"/>
</dbReference>